<dbReference type="RefSeq" id="WP_009248234.1">
    <property type="nucleotide sequence ID" value="NZ_CP036170.1"/>
</dbReference>
<dbReference type="OrthoDB" id="1779993at2"/>
<dbReference type="Proteomes" id="UP000289664">
    <property type="component" value="Chromosome"/>
</dbReference>
<feature type="transmembrane region" description="Helical" evidence="1">
    <location>
        <begin position="130"/>
        <end position="149"/>
    </location>
</feature>
<name>A0A494WFZ2_CLOS5</name>
<proteinExistence type="predicted"/>
<keyword evidence="1" id="KW-1133">Transmembrane helix</keyword>
<keyword evidence="1" id="KW-0472">Membrane</keyword>
<organism evidence="2 3">
    <name type="scientific">Clostridium scindens (strain ATCC 35704 / DSM 5676 / VPI 13733 / 19)</name>
    <dbReference type="NCBI Taxonomy" id="411468"/>
    <lineage>
        <taxon>Bacteria</taxon>
        <taxon>Bacillati</taxon>
        <taxon>Bacillota</taxon>
        <taxon>Clostridia</taxon>
        <taxon>Lachnospirales</taxon>
        <taxon>Lachnospiraceae</taxon>
    </lineage>
</organism>
<dbReference type="EMBL" id="CP036170">
    <property type="protein sequence ID" value="QBF73272.1"/>
    <property type="molecule type" value="Genomic_DNA"/>
</dbReference>
<evidence type="ECO:0000313" key="3">
    <source>
        <dbReference type="Proteomes" id="UP000289664"/>
    </source>
</evidence>
<accession>A0A494WFZ2</accession>
<evidence type="ECO:0000313" key="2">
    <source>
        <dbReference type="EMBL" id="QBF73272.1"/>
    </source>
</evidence>
<dbReference type="Pfam" id="PF22564">
    <property type="entry name" value="HAAS"/>
    <property type="match status" value="1"/>
</dbReference>
<reference evidence="2 3" key="1">
    <citation type="journal article" date="2019" name="Appl. Environ. Microbiol.">
        <title>Clostridium scindens ATCC 35704: integration of nutritional requirements, the complete genome sequence, and global transcriptional responses to bile acids.</title>
        <authorList>
            <person name="Devendran S."/>
            <person name="Shrestha R."/>
            <person name="Alves J.M.P."/>
            <person name="Wolf P.G."/>
            <person name="Ly L."/>
            <person name="Hernandez A.G."/>
            <person name="Mendez-Garcia C."/>
            <person name="Inboden A."/>
            <person name="Wiley J."/>
            <person name="Paul O."/>
            <person name="Allen A."/>
            <person name="Springer E."/>
            <person name="Wright C.L."/>
            <person name="Fields C.J."/>
            <person name="Daniel S.L."/>
            <person name="Ridlon J.M."/>
        </authorList>
    </citation>
    <scope>NUCLEOTIDE SEQUENCE [LARGE SCALE GENOMIC DNA]</scope>
    <source>
        <strain evidence="2 3">ATCC 35704</strain>
    </source>
</reference>
<gene>
    <name evidence="2" type="ORF">HDCHBGLK_00645</name>
</gene>
<evidence type="ECO:0000256" key="1">
    <source>
        <dbReference type="SAM" id="Phobius"/>
    </source>
</evidence>
<evidence type="ECO:0008006" key="4">
    <source>
        <dbReference type="Google" id="ProtNLM"/>
    </source>
</evidence>
<dbReference type="GeneID" id="62694874"/>
<sequence>MTRSEFLNKLKEALANDLSGPVIQENVNYYSGYIADEVRKGRSEEEVVAELGDPWAIARTIIESLEIQGNTQEDYGYEPNRQNYDQRQQSGTGQVHIFGLDTWWKKLLLVLGIVGVFMLVIAVIGGIFSLLAPILVPLILMIIVFRIIGSRR</sequence>
<dbReference type="KEGG" id="csci:HDCHBGLK_00645"/>
<keyword evidence="3" id="KW-1185">Reference proteome</keyword>
<dbReference type="AlphaFoldDB" id="A0A494WFZ2"/>
<keyword evidence="1" id="KW-0812">Transmembrane</keyword>
<feature type="transmembrane region" description="Helical" evidence="1">
    <location>
        <begin position="107"/>
        <end position="124"/>
    </location>
</feature>
<protein>
    <recommendedName>
        <fullName evidence="4">DUF1700 domain-containing protein</fullName>
    </recommendedName>
</protein>